<feature type="transmembrane region" description="Helical" evidence="7">
    <location>
        <begin position="152"/>
        <end position="171"/>
    </location>
</feature>
<evidence type="ECO:0000256" key="2">
    <source>
        <dbReference type="ARBA" id="ARBA00007362"/>
    </source>
</evidence>
<dbReference type="SUPFAM" id="SSF103481">
    <property type="entry name" value="Multidrug resistance efflux transporter EmrE"/>
    <property type="match status" value="2"/>
</dbReference>
<keyword evidence="10" id="KW-1185">Reference proteome</keyword>
<evidence type="ECO:0000313" key="9">
    <source>
        <dbReference type="EMBL" id="MDT0331507.1"/>
    </source>
</evidence>
<feature type="region of interest" description="Disordered" evidence="6">
    <location>
        <begin position="301"/>
        <end position="321"/>
    </location>
</feature>
<name>A0ABU2MFU5_9ACTN</name>
<comment type="caution">
    <text evidence="9">The sequence shown here is derived from an EMBL/GenBank/DDBJ whole genome shotgun (WGS) entry which is preliminary data.</text>
</comment>
<keyword evidence="5 7" id="KW-0472">Membrane</keyword>
<dbReference type="PANTHER" id="PTHR32322:SF2">
    <property type="entry name" value="EAMA DOMAIN-CONTAINING PROTEIN"/>
    <property type="match status" value="1"/>
</dbReference>
<dbReference type="Proteomes" id="UP001183390">
    <property type="component" value="Unassembled WGS sequence"/>
</dbReference>
<dbReference type="InterPro" id="IPR050638">
    <property type="entry name" value="AA-Vitamin_Transporters"/>
</dbReference>
<reference evidence="10" key="1">
    <citation type="submission" date="2023-07" db="EMBL/GenBank/DDBJ databases">
        <title>30 novel species of actinomycetes from the DSMZ collection.</title>
        <authorList>
            <person name="Nouioui I."/>
        </authorList>
    </citation>
    <scope>NUCLEOTIDE SEQUENCE [LARGE SCALE GENOMIC DNA]</scope>
    <source>
        <strain evidence="10">DSM 44743</strain>
    </source>
</reference>
<evidence type="ECO:0000256" key="4">
    <source>
        <dbReference type="ARBA" id="ARBA00022989"/>
    </source>
</evidence>
<dbReference type="EMBL" id="JAVREP010000024">
    <property type="protein sequence ID" value="MDT0331507.1"/>
    <property type="molecule type" value="Genomic_DNA"/>
</dbReference>
<feature type="transmembrane region" description="Helical" evidence="7">
    <location>
        <begin position="40"/>
        <end position="59"/>
    </location>
</feature>
<sequence length="321" mass="33113">MSAAPVRHRPSGLAFALASALAFGGAGVFARPLLDAGMDPLQVTWLRLAGAALLLSPIAVRHRRVLTRRPLLILAYGVFPMAGVQALYFAAIARIPVGIALLIEFLGPVLVLLWLRTVRRTRVSPAAAIGVILAVAGLGLLLEVWAGMRLDVIGVALALGAAAGQAAYFLLSDRTGDDADPLAVIAFGSITATVLLLPLARPWNLDRGLLAASMDLGPLPVPGWALALWLGLVCTAIAYFTGIAAVRRLSPQIAGGVAYLEVVTAIVLAWVLLGEALTPVQIAGAVVIVAGAFIAQTAVPGTPEPPAATPTEPDDRPAALT</sequence>
<evidence type="ECO:0000313" key="10">
    <source>
        <dbReference type="Proteomes" id="UP001183390"/>
    </source>
</evidence>
<gene>
    <name evidence="9" type="ORF">RM479_24110</name>
</gene>
<evidence type="ECO:0000259" key="8">
    <source>
        <dbReference type="Pfam" id="PF00892"/>
    </source>
</evidence>
<evidence type="ECO:0000256" key="7">
    <source>
        <dbReference type="SAM" id="Phobius"/>
    </source>
</evidence>
<feature type="transmembrane region" description="Helical" evidence="7">
    <location>
        <begin position="279"/>
        <end position="299"/>
    </location>
</feature>
<dbReference type="Gene3D" id="1.10.3730.20">
    <property type="match status" value="1"/>
</dbReference>
<feature type="transmembrane region" description="Helical" evidence="7">
    <location>
        <begin position="97"/>
        <end position="115"/>
    </location>
</feature>
<protein>
    <submittedName>
        <fullName evidence="9">EamA family transporter</fullName>
    </submittedName>
</protein>
<dbReference type="PANTHER" id="PTHR32322">
    <property type="entry name" value="INNER MEMBRANE TRANSPORTER"/>
    <property type="match status" value="1"/>
</dbReference>
<dbReference type="InterPro" id="IPR000620">
    <property type="entry name" value="EamA_dom"/>
</dbReference>
<feature type="transmembrane region" description="Helical" evidence="7">
    <location>
        <begin position="71"/>
        <end position="91"/>
    </location>
</feature>
<dbReference type="RefSeq" id="WP_311513997.1">
    <property type="nucleotide sequence ID" value="NZ_JAVREP010000024.1"/>
</dbReference>
<evidence type="ECO:0000256" key="6">
    <source>
        <dbReference type="SAM" id="MobiDB-lite"/>
    </source>
</evidence>
<dbReference type="Pfam" id="PF00892">
    <property type="entry name" value="EamA"/>
    <property type="match status" value="2"/>
</dbReference>
<feature type="domain" description="EamA" evidence="8">
    <location>
        <begin position="11"/>
        <end position="141"/>
    </location>
</feature>
<evidence type="ECO:0000256" key="5">
    <source>
        <dbReference type="ARBA" id="ARBA00023136"/>
    </source>
</evidence>
<feature type="domain" description="EamA" evidence="8">
    <location>
        <begin position="153"/>
        <end position="294"/>
    </location>
</feature>
<keyword evidence="4 7" id="KW-1133">Transmembrane helix</keyword>
<feature type="transmembrane region" description="Helical" evidence="7">
    <location>
        <begin position="223"/>
        <end position="246"/>
    </location>
</feature>
<keyword evidence="3 7" id="KW-0812">Transmembrane</keyword>
<feature type="transmembrane region" description="Helical" evidence="7">
    <location>
        <begin position="127"/>
        <end position="146"/>
    </location>
</feature>
<dbReference type="InterPro" id="IPR037185">
    <property type="entry name" value="EmrE-like"/>
</dbReference>
<feature type="transmembrane region" description="Helical" evidence="7">
    <location>
        <begin position="253"/>
        <end position="273"/>
    </location>
</feature>
<organism evidence="9 10">
    <name type="scientific">Nocardiopsis lambiniae</name>
    <dbReference type="NCBI Taxonomy" id="3075539"/>
    <lineage>
        <taxon>Bacteria</taxon>
        <taxon>Bacillati</taxon>
        <taxon>Actinomycetota</taxon>
        <taxon>Actinomycetes</taxon>
        <taxon>Streptosporangiales</taxon>
        <taxon>Nocardiopsidaceae</taxon>
        <taxon>Nocardiopsis</taxon>
    </lineage>
</organism>
<comment type="similarity">
    <text evidence="2">Belongs to the EamA transporter family.</text>
</comment>
<evidence type="ECO:0000256" key="3">
    <source>
        <dbReference type="ARBA" id="ARBA00022692"/>
    </source>
</evidence>
<feature type="transmembrane region" description="Helical" evidence="7">
    <location>
        <begin position="183"/>
        <end position="203"/>
    </location>
</feature>
<comment type="subcellular location">
    <subcellularLocation>
        <location evidence="1">Membrane</location>
        <topology evidence="1">Multi-pass membrane protein</topology>
    </subcellularLocation>
</comment>
<evidence type="ECO:0000256" key="1">
    <source>
        <dbReference type="ARBA" id="ARBA00004141"/>
    </source>
</evidence>
<accession>A0ABU2MFU5</accession>
<proteinExistence type="inferred from homology"/>